<evidence type="ECO:0000256" key="1">
    <source>
        <dbReference type="SAM" id="Phobius"/>
    </source>
</evidence>
<accession>B6HK12</accession>
<keyword evidence="1" id="KW-0812">Transmembrane</keyword>
<protein>
    <submittedName>
        <fullName evidence="2">Uncharacterized protein</fullName>
    </submittedName>
</protein>
<gene>
    <name evidence="2" type="ORF">Pc21g02620</name>
    <name evidence="2" type="ORF">PCH_Pc21g02620</name>
</gene>
<dbReference type="HOGENOM" id="CLU_054084_0_0_1"/>
<dbReference type="OrthoDB" id="5428890at2759"/>
<organism evidence="2 3">
    <name type="scientific">Penicillium rubens (strain ATCC 28089 / DSM 1075 / NRRL 1951 / Wisconsin 54-1255)</name>
    <name type="common">Penicillium chrysogenum</name>
    <dbReference type="NCBI Taxonomy" id="500485"/>
    <lineage>
        <taxon>Eukaryota</taxon>
        <taxon>Fungi</taxon>
        <taxon>Dikarya</taxon>
        <taxon>Ascomycota</taxon>
        <taxon>Pezizomycotina</taxon>
        <taxon>Eurotiomycetes</taxon>
        <taxon>Eurotiomycetidae</taxon>
        <taxon>Eurotiales</taxon>
        <taxon>Aspergillaceae</taxon>
        <taxon>Penicillium</taxon>
        <taxon>Penicillium chrysogenum species complex</taxon>
    </lineage>
</organism>
<dbReference type="AlphaFoldDB" id="B6HK12"/>
<dbReference type="eggNOG" id="ENOG502SPCP">
    <property type="taxonomic scope" value="Eukaryota"/>
</dbReference>
<feature type="transmembrane region" description="Helical" evidence="1">
    <location>
        <begin position="296"/>
        <end position="318"/>
    </location>
</feature>
<dbReference type="VEuPathDB" id="FungiDB:PCH_Pc21g02620"/>
<keyword evidence="1" id="KW-0472">Membrane</keyword>
<reference evidence="2 3" key="1">
    <citation type="journal article" date="2008" name="Nat. Biotechnol.">
        <title>Genome sequencing and analysis of the filamentous fungus Penicillium chrysogenum.</title>
        <authorList>
            <person name="van den Berg M.A."/>
            <person name="Albang R."/>
            <person name="Albermann K."/>
            <person name="Badger J.H."/>
            <person name="Daran J.-M."/>
            <person name="Driessen A.J.M."/>
            <person name="Garcia-Estrada C."/>
            <person name="Fedorova N.D."/>
            <person name="Harris D.M."/>
            <person name="Heijne W.H.M."/>
            <person name="Joardar V.S."/>
            <person name="Kiel J.A.K.W."/>
            <person name="Kovalchuk A."/>
            <person name="Martin J.F."/>
            <person name="Nierman W.C."/>
            <person name="Nijland J.G."/>
            <person name="Pronk J.T."/>
            <person name="Roubos J.A."/>
            <person name="van der Klei I.J."/>
            <person name="van Peij N.N.M.E."/>
            <person name="Veenhuis M."/>
            <person name="von Doehren H."/>
            <person name="Wagner C."/>
            <person name="Wortman J.R."/>
            <person name="Bovenberg R.A.L."/>
        </authorList>
    </citation>
    <scope>NUCLEOTIDE SEQUENCE [LARGE SCALE GENOMIC DNA]</scope>
    <source>
        <strain evidence="3">ATCC 28089 / DSM 1075 / NRRL 1951 / Wisconsin 54-1255</strain>
    </source>
</reference>
<evidence type="ECO:0000313" key="2">
    <source>
        <dbReference type="EMBL" id="CAP95159.1"/>
    </source>
</evidence>
<keyword evidence="3" id="KW-1185">Reference proteome</keyword>
<name>B6HK12_PENRW</name>
<evidence type="ECO:0000313" key="3">
    <source>
        <dbReference type="Proteomes" id="UP000000724"/>
    </source>
</evidence>
<keyword evidence="1" id="KW-1133">Transmembrane helix</keyword>
<dbReference type="Proteomes" id="UP000000724">
    <property type="component" value="Contig Pc00c21"/>
</dbReference>
<sequence>MALSTAAKTTSQSCATPSWNIQDLSFNALFQGIKDYCAREIEGVSIDEITEYLRAARVFDHTKALHGDQTLLVFAALGWRSMLYEAAFNVCSMQELAIHQDSNQPQSDRPMSVLLKAFGHLLPARSSNSRYLASETGSIASVWQPLHPEETNTYLLHVLLRVQIRWVDTLALHLDHDKSTKALSLFSYPSFCLEMPRSHGLIYSFSTPLGKIFRQMSTTSDLQNYPTDSLLFQLCTQKRIGQRLTMLPADKPLYFAARDFPVLYDRIEHMANDLKDAMPSSIVSLMRDRRDILKYWTFWLVAIFGGISVFLTLVQVILRGVSML</sequence>
<proteinExistence type="predicted"/>
<dbReference type="OMA" id="CHFERER"/>
<dbReference type="EMBL" id="AM920436">
    <property type="protein sequence ID" value="CAP95159.1"/>
    <property type="molecule type" value="Genomic_DNA"/>
</dbReference>